<organism evidence="1 2">
    <name type="scientific">Butyricimonas hominis</name>
    <dbReference type="NCBI Taxonomy" id="2763032"/>
    <lineage>
        <taxon>Bacteria</taxon>
        <taxon>Pseudomonadati</taxon>
        <taxon>Bacteroidota</taxon>
        <taxon>Bacteroidia</taxon>
        <taxon>Bacteroidales</taxon>
        <taxon>Odoribacteraceae</taxon>
        <taxon>Butyricimonas</taxon>
    </lineage>
</organism>
<sequence length="349" mass="40562">MLTNIRLQCQQLTNSRFETPKELVTWMGAIQAQNYPMVKRAIGIRLKSGSLSVVEEALQKGEIIRTHVMRPTWHIVAAEDLRWMLKLCKQRNIAAFKSWCSQINIGEKEYQKCKQDIEKILEGKSLTKEELEKTLVQMSHSGDPIFLKYCLNRSESEGIICSGIDRKQKPTYALLEERIPPVKELHKEEALAKLATYYFRSHSPASLEDFTWWSGLLISEAKQAIETIKSELHVEKYGSFELHVHESCSNAPSTRPQLHLLPSYDEYLISYKERGTVIDPVHHPKAFSNNGIFYPVILYNGRIVGNWKKIAQRSQIKIETTFFERQPKIEKALLEDAIERYREFYNTRE</sequence>
<dbReference type="PANTHER" id="PTHR38479:SF2">
    <property type="entry name" value="WINGED HELIX DNA-BINDING DOMAIN-CONTAINING PROTEIN"/>
    <property type="match status" value="1"/>
</dbReference>
<gene>
    <name evidence="1" type="ORF">H8S64_00190</name>
</gene>
<protein>
    <submittedName>
        <fullName evidence="1">AlkZ family DNA glycosylase</fullName>
    </submittedName>
</protein>
<comment type="caution">
    <text evidence="1">The sequence shown here is derived from an EMBL/GenBank/DDBJ whole genome shotgun (WGS) entry which is preliminary data.</text>
</comment>
<dbReference type="PANTHER" id="PTHR38479">
    <property type="entry name" value="LMO0824 PROTEIN"/>
    <property type="match status" value="1"/>
</dbReference>
<dbReference type="InterPro" id="IPR009351">
    <property type="entry name" value="AlkZ-like"/>
</dbReference>
<reference evidence="1 2" key="1">
    <citation type="submission" date="2020-08" db="EMBL/GenBank/DDBJ databases">
        <title>Genome public.</title>
        <authorList>
            <person name="Liu C."/>
            <person name="Sun Q."/>
        </authorList>
    </citation>
    <scope>NUCLEOTIDE SEQUENCE [LARGE SCALE GENOMIC DNA]</scope>
    <source>
        <strain evidence="1 2">NSJ-56</strain>
    </source>
</reference>
<dbReference type="EMBL" id="JACOOH010000001">
    <property type="protein sequence ID" value="MBC5619509.1"/>
    <property type="molecule type" value="Genomic_DNA"/>
</dbReference>
<name>A0ABR7CV11_9BACT</name>
<keyword evidence="2" id="KW-1185">Reference proteome</keyword>
<proteinExistence type="predicted"/>
<dbReference type="Pfam" id="PF06224">
    <property type="entry name" value="AlkZ-like"/>
    <property type="match status" value="1"/>
</dbReference>
<accession>A0ABR7CV11</accession>
<evidence type="ECO:0000313" key="1">
    <source>
        <dbReference type="EMBL" id="MBC5619509.1"/>
    </source>
</evidence>
<dbReference type="RefSeq" id="WP_186974517.1">
    <property type="nucleotide sequence ID" value="NZ_JACOOH010000001.1"/>
</dbReference>
<dbReference type="Proteomes" id="UP000646484">
    <property type="component" value="Unassembled WGS sequence"/>
</dbReference>
<evidence type="ECO:0000313" key="2">
    <source>
        <dbReference type="Proteomes" id="UP000646484"/>
    </source>
</evidence>